<keyword evidence="7" id="KW-1185">Reference proteome</keyword>
<feature type="domain" description="HTH cro/C1-type" evidence="5">
    <location>
        <begin position="19"/>
        <end position="47"/>
    </location>
</feature>
<dbReference type="RefSeq" id="WP_144369447.1">
    <property type="nucleotide sequence ID" value="NZ_CABHNB010000038.1"/>
</dbReference>
<evidence type="ECO:0000256" key="1">
    <source>
        <dbReference type="ARBA" id="ARBA00010466"/>
    </source>
</evidence>
<dbReference type="PROSITE" id="PS50943">
    <property type="entry name" value="HTH_CROC1"/>
    <property type="match status" value="1"/>
</dbReference>
<dbReference type="PANTHER" id="PTHR34294:SF1">
    <property type="entry name" value="TRANSCRIPTIONAL REGULATOR LSRR"/>
    <property type="match status" value="1"/>
</dbReference>
<dbReference type="Pfam" id="PF01381">
    <property type="entry name" value="HTH_3"/>
    <property type="match status" value="1"/>
</dbReference>
<dbReference type="SUPFAM" id="SSF100950">
    <property type="entry name" value="NagB/RpiA/CoA transferase-like"/>
    <property type="match status" value="1"/>
</dbReference>
<dbReference type="InterPro" id="IPR007324">
    <property type="entry name" value="Sugar-bd_dom_put"/>
</dbReference>
<gene>
    <name evidence="6" type="primary">deoR</name>
    <name evidence="6" type="ORF">ROSSTS7063_02580</name>
</gene>
<proteinExistence type="inferred from homology"/>
<dbReference type="Gene3D" id="3.40.50.1360">
    <property type="match status" value="1"/>
</dbReference>
<evidence type="ECO:0000313" key="7">
    <source>
        <dbReference type="Proteomes" id="UP000409147"/>
    </source>
</evidence>
<keyword evidence="2" id="KW-0805">Transcription regulation</keyword>
<dbReference type="InterPro" id="IPR037171">
    <property type="entry name" value="NagB/RpiA_transferase-like"/>
</dbReference>
<name>A0A564UA61_9FIRM</name>
<sequence length="322" mass="35656">MPDYKRIELLVKVAKLYYENDYSQEMIAKKLGLSRPYISKLLNESKSNGIVRVQVVDPLSIETPLEKNLREHFDLDKVRIVPMSEGTASLSRLGLEAARYLDTILQDGDIIGLSWGATVYECSKALIRRDDLRNIINVQLCGGVSNLNKNVFATEIAQNFSAALGSSSFILPMPAVLDSRKMRDLLEKDHNMGKVFQYGRDANIALVTMGAFGPKSALVHTGYISQNKMDELSAQGAVGDICTHLIDINGNICDEELDQRTAAVPLDDIRNKKYRIGVAQGLSKVDCILGALNGRIINVLITNEETAQWVLAKDEQLRSNNA</sequence>
<dbReference type="Pfam" id="PF04198">
    <property type="entry name" value="Sugar-bind"/>
    <property type="match status" value="1"/>
</dbReference>
<accession>A0A564UA61</accession>
<dbReference type="GO" id="GO:0030246">
    <property type="term" value="F:carbohydrate binding"/>
    <property type="evidence" value="ECO:0007669"/>
    <property type="project" value="InterPro"/>
</dbReference>
<dbReference type="InterPro" id="IPR051054">
    <property type="entry name" value="SorC_transcr_regulators"/>
</dbReference>
<dbReference type="Proteomes" id="UP000409147">
    <property type="component" value="Unassembled WGS sequence"/>
</dbReference>
<evidence type="ECO:0000259" key="5">
    <source>
        <dbReference type="PROSITE" id="PS50943"/>
    </source>
</evidence>
<protein>
    <submittedName>
        <fullName evidence="6">Deoxyribonucleoside regulator</fullName>
    </submittedName>
</protein>
<reference evidence="6 7" key="1">
    <citation type="submission" date="2019-07" db="EMBL/GenBank/DDBJ databases">
        <authorList>
            <person name="Hibberd C M."/>
            <person name="Gehrig L. J."/>
            <person name="Chang H.-W."/>
            <person name="Venkatesh S."/>
        </authorList>
    </citation>
    <scope>NUCLEOTIDE SEQUENCE [LARGE SCALE GENOMIC DNA]</scope>
    <source>
        <strain evidence="6">Ruminococcus_obeum_SSTS_Bg7063</strain>
    </source>
</reference>
<dbReference type="GO" id="GO:0003677">
    <property type="term" value="F:DNA binding"/>
    <property type="evidence" value="ECO:0007669"/>
    <property type="project" value="UniProtKB-KW"/>
</dbReference>
<dbReference type="PANTHER" id="PTHR34294">
    <property type="entry name" value="TRANSCRIPTIONAL REGULATOR-RELATED"/>
    <property type="match status" value="1"/>
</dbReference>
<comment type="similarity">
    <text evidence="1">Belongs to the SorC transcriptional regulatory family.</text>
</comment>
<dbReference type="AlphaFoldDB" id="A0A564UA61"/>
<dbReference type="InterPro" id="IPR001387">
    <property type="entry name" value="Cro/C1-type_HTH"/>
</dbReference>
<dbReference type="Gene3D" id="1.10.10.60">
    <property type="entry name" value="Homeodomain-like"/>
    <property type="match status" value="1"/>
</dbReference>
<evidence type="ECO:0000256" key="3">
    <source>
        <dbReference type="ARBA" id="ARBA00023125"/>
    </source>
</evidence>
<dbReference type="EMBL" id="CABHNB010000038">
    <property type="protein sequence ID" value="VUX16299.1"/>
    <property type="molecule type" value="Genomic_DNA"/>
</dbReference>
<evidence type="ECO:0000256" key="4">
    <source>
        <dbReference type="ARBA" id="ARBA00023163"/>
    </source>
</evidence>
<evidence type="ECO:0000256" key="2">
    <source>
        <dbReference type="ARBA" id="ARBA00023015"/>
    </source>
</evidence>
<keyword evidence="4" id="KW-0804">Transcription</keyword>
<organism evidence="6 7">
    <name type="scientific">Blautia obeum</name>
    <dbReference type="NCBI Taxonomy" id="40520"/>
    <lineage>
        <taxon>Bacteria</taxon>
        <taxon>Bacillati</taxon>
        <taxon>Bacillota</taxon>
        <taxon>Clostridia</taxon>
        <taxon>Lachnospirales</taxon>
        <taxon>Lachnospiraceae</taxon>
        <taxon>Blautia</taxon>
    </lineage>
</organism>
<keyword evidence="3" id="KW-0238">DNA-binding</keyword>
<evidence type="ECO:0000313" key="6">
    <source>
        <dbReference type="EMBL" id="VUX16299.1"/>
    </source>
</evidence>